<organism evidence="14">
    <name type="scientific">Rodentolepis nana</name>
    <name type="common">Dwarf tapeworm</name>
    <name type="synonym">Hymenolepis nana</name>
    <dbReference type="NCBI Taxonomy" id="102285"/>
    <lineage>
        <taxon>Eukaryota</taxon>
        <taxon>Metazoa</taxon>
        <taxon>Spiralia</taxon>
        <taxon>Lophotrochozoa</taxon>
        <taxon>Platyhelminthes</taxon>
        <taxon>Cestoda</taxon>
        <taxon>Eucestoda</taxon>
        <taxon>Cyclophyllidea</taxon>
        <taxon>Hymenolepididae</taxon>
        <taxon>Rodentolepis</taxon>
    </lineage>
</organism>
<keyword evidence="5" id="KW-0223">Dioxygenase</keyword>
<comment type="catalytic activity">
    <reaction evidence="9">
        <text>[ribosomal protein uS12]-L-proline + 2-oxoglutarate + O2 = [ribosomal protein uS12]-(3S)-3-hydroxy-L-proline + succinate + CO2</text>
        <dbReference type="Rhea" id="RHEA:54156"/>
        <dbReference type="Rhea" id="RHEA-COMP:13816"/>
        <dbReference type="Rhea" id="RHEA-COMP:13818"/>
        <dbReference type="ChEBI" id="CHEBI:15379"/>
        <dbReference type="ChEBI" id="CHEBI:16526"/>
        <dbReference type="ChEBI" id="CHEBI:16810"/>
        <dbReference type="ChEBI" id="CHEBI:30031"/>
        <dbReference type="ChEBI" id="CHEBI:50342"/>
        <dbReference type="ChEBI" id="CHEBI:85428"/>
    </reaction>
</comment>
<feature type="domain" description="Fe2OG dioxygenase" evidence="11">
    <location>
        <begin position="144"/>
        <end position="263"/>
    </location>
</feature>
<dbReference type="GO" id="GO:0031543">
    <property type="term" value="F:peptidyl-proline dioxygenase activity"/>
    <property type="evidence" value="ECO:0007669"/>
    <property type="project" value="TreeGrafter"/>
</dbReference>
<evidence type="ECO:0000256" key="6">
    <source>
        <dbReference type="ARBA" id="ARBA00023002"/>
    </source>
</evidence>
<evidence type="ECO:0000256" key="10">
    <source>
        <dbReference type="SAM" id="MobiDB-lite"/>
    </source>
</evidence>
<dbReference type="WBParaSite" id="HNAJ_0000430501-mRNA-1">
    <property type="protein sequence ID" value="HNAJ_0000430501-mRNA-1"/>
    <property type="gene ID" value="HNAJ_0000430501"/>
</dbReference>
<dbReference type="STRING" id="102285.A0A0R3TB66"/>
<feature type="compositionally biased region" description="Basic and acidic residues" evidence="10">
    <location>
        <begin position="412"/>
        <end position="425"/>
    </location>
</feature>
<dbReference type="GO" id="GO:0006449">
    <property type="term" value="P:regulation of translational termination"/>
    <property type="evidence" value="ECO:0007669"/>
    <property type="project" value="TreeGrafter"/>
</dbReference>
<evidence type="ECO:0000256" key="4">
    <source>
        <dbReference type="ARBA" id="ARBA00022896"/>
    </source>
</evidence>
<reference evidence="14" key="1">
    <citation type="submission" date="2017-02" db="UniProtKB">
        <authorList>
            <consortium name="WormBaseParasite"/>
        </authorList>
    </citation>
    <scope>IDENTIFICATION</scope>
</reference>
<keyword evidence="4" id="KW-0847">Vitamin C</keyword>
<evidence type="ECO:0000256" key="5">
    <source>
        <dbReference type="ARBA" id="ARBA00022964"/>
    </source>
</evidence>
<dbReference type="GO" id="GO:0005737">
    <property type="term" value="C:cytoplasm"/>
    <property type="evidence" value="ECO:0007669"/>
    <property type="project" value="TreeGrafter"/>
</dbReference>
<dbReference type="InterPro" id="IPR019601">
    <property type="entry name" value="Oxoglutarate/Fe-dep_Oase_C"/>
</dbReference>
<dbReference type="PANTHER" id="PTHR12117">
    <property type="entry name" value="HISTONE ACETYLTRANSFERASE COMPLEX"/>
    <property type="match status" value="1"/>
</dbReference>
<evidence type="ECO:0000313" key="12">
    <source>
        <dbReference type="EMBL" id="VDO00163.1"/>
    </source>
</evidence>
<evidence type="ECO:0000313" key="13">
    <source>
        <dbReference type="Proteomes" id="UP000278807"/>
    </source>
</evidence>
<dbReference type="InterPro" id="IPR039558">
    <property type="entry name" value="TPA1/OFD1_N"/>
</dbReference>
<feature type="region of interest" description="Disordered" evidence="10">
    <location>
        <begin position="612"/>
        <end position="634"/>
    </location>
</feature>
<evidence type="ECO:0000256" key="3">
    <source>
        <dbReference type="ARBA" id="ARBA00022723"/>
    </source>
</evidence>
<dbReference type="PROSITE" id="PS51471">
    <property type="entry name" value="FE2OG_OXY"/>
    <property type="match status" value="1"/>
</dbReference>
<name>A0A0R3TB66_RODNA</name>
<evidence type="ECO:0000259" key="11">
    <source>
        <dbReference type="PROSITE" id="PS51471"/>
    </source>
</evidence>
<reference evidence="12 13" key="2">
    <citation type="submission" date="2018-11" db="EMBL/GenBank/DDBJ databases">
        <authorList>
            <consortium name="Pathogen Informatics"/>
        </authorList>
    </citation>
    <scope>NUCLEOTIDE SEQUENCE [LARGE SCALE GENOMIC DNA]</scope>
</reference>
<keyword evidence="6" id="KW-0560">Oxidoreductase</keyword>
<dbReference type="GO" id="GO:0031418">
    <property type="term" value="F:L-ascorbic acid binding"/>
    <property type="evidence" value="ECO:0007669"/>
    <property type="project" value="UniProtKB-KW"/>
</dbReference>
<evidence type="ECO:0000256" key="9">
    <source>
        <dbReference type="ARBA" id="ARBA00047444"/>
    </source>
</evidence>
<comment type="cofactor">
    <cofactor evidence="1">
        <name>L-ascorbate</name>
        <dbReference type="ChEBI" id="CHEBI:38290"/>
    </cofactor>
</comment>
<evidence type="ECO:0000256" key="1">
    <source>
        <dbReference type="ARBA" id="ARBA00001961"/>
    </source>
</evidence>
<dbReference type="GO" id="GO:0005506">
    <property type="term" value="F:iron ion binding"/>
    <property type="evidence" value="ECO:0007669"/>
    <property type="project" value="InterPro"/>
</dbReference>
<sequence length="634" mass="72366">MSTKVKQLFRHLRRADHAFWVMACPFSVNPKYASDGFQKLFHCAFRSKDGQTLDKDDVKIFHTPFTCAVLPDFLDTKYLDDLEAEALNFTLNRQLNDLFSLNQSNDLLSCKDVKLANKFPLLTQIREFFATDMLNWMRNVTGTDLDEGIVNSTISRYDKNDYLLCHDDELERRRIAFIIYLVPKDWDIEKDGGSLDLYECGPTPDCNVVPPDSGDYHPWKIVKSLSPSRNCLAFFEVCSKSFHQVAEVIGDRSRLSLHGWFMSDPLPRVPRSSDPIKIPRLPACFVEEKLIFDWINPMYIDSDQQEAIQVRFVETSEIQLPHFFRKANYELLCQSIQGIKDDVWLFEGPMDLRNVSVLPYTTEKELPEPCREVRRLLHSEAMLVILSQLTGVSLHPLFASVEEKEEEPSSSEAKRPRMEKEEVDQSIKTVITSPRFHRWRSGMYTLLADADSGVVSTSSTSKDDVENGNISIWRLDFYYHIGGYGHKYSGKKDGTMGSISKSAKEGSICGNGGQCWQDDWNGEIVYVSRSDNEELLRVRPEDNALTLVYCEAKDTAKFVRYLNAKASPLPLPIKGEVGSSTPYAYDVSLSYFHQSETLEGVEDDGSEIILEEDEEATFSDAVEDFDEEEEVELG</sequence>
<dbReference type="Pfam" id="PF13661">
    <property type="entry name" value="2OG-FeII_Oxy_4"/>
    <property type="match status" value="1"/>
</dbReference>
<keyword evidence="7" id="KW-0408">Iron</keyword>
<dbReference type="InterPro" id="IPR006620">
    <property type="entry name" value="Pro_4_hyd_alph"/>
</dbReference>
<keyword evidence="13" id="KW-1185">Reference proteome</keyword>
<keyword evidence="3" id="KW-0479">Metal-binding</keyword>
<dbReference type="PANTHER" id="PTHR12117:SF0">
    <property type="entry name" value="PROLYL 3-HYDROXYLASE OGFOD1"/>
    <property type="match status" value="1"/>
</dbReference>
<accession>A0A0R3TB66</accession>
<dbReference type="OrthoDB" id="430522at2759"/>
<evidence type="ECO:0000256" key="7">
    <source>
        <dbReference type="ARBA" id="ARBA00023004"/>
    </source>
</evidence>
<dbReference type="EMBL" id="UZAE01002934">
    <property type="protein sequence ID" value="VDO00163.1"/>
    <property type="molecule type" value="Genomic_DNA"/>
</dbReference>
<feature type="region of interest" description="Disordered" evidence="10">
    <location>
        <begin position="400"/>
        <end position="425"/>
    </location>
</feature>
<dbReference type="Gene3D" id="2.60.120.620">
    <property type="entry name" value="q2cbj1_9rhob like domain"/>
    <property type="match status" value="2"/>
</dbReference>
<gene>
    <name evidence="12" type="ORF">HNAJ_LOCUS4303</name>
</gene>
<protein>
    <recommendedName>
        <fullName evidence="8">uS12 prolyl 3-hydroxylase</fullName>
    </recommendedName>
</protein>
<evidence type="ECO:0000256" key="2">
    <source>
        <dbReference type="ARBA" id="ARBA00007443"/>
    </source>
</evidence>
<dbReference type="Proteomes" id="UP000278807">
    <property type="component" value="Unassembled WGS sequence"/>
</dbReference>
<evidence type="ECO:0000313" key="14">
    <source>
        <dbReference type="WBParaSite" id="HNAJ_0000430501-mRNA-1"/>
    </source>
</evidence>
<dbReference type="SMART" id="SM00702">
    <property type="entry name" value="P4Hc"/>
    <property type="match status" value="1"/>
</dbReference>
<comment type="similarity">
    <text evidence="2">Belongs to the TPA1 family.</text>
</comment>
<dbReference type="Pfam" id="PF10637">
    <property type="entry name" value="Ofd1_CTDD"/>
    <property type="match status" value="1"/>
</dbReference>
<dbReference type="InterPro" id="IPR005123">
    <property type="entry name" value="Oxoglu/Fe-dep_dioxygenase_dom"/>
</dbReference>
<dbReference type="AlphaFoldDB" id="A0A0R3TB66"/>
<dbReference type="InterPro" id="IPR051842">
    <property type="entry name" value="uS12_prolyl_hydroxylase"/>
</dbReference>
<proteinExistence type="inferred from homology"/>
<evidence type="ECO:0000256" key="8">
    <source>
        <dbReference type="ARBA" id="ARBA00029938"/>
    </source>
</evidence>